<reference evidence="2" key="3">
    <citation type="submission" date="2025-09" db="UniProtKB">
        <authorList>
            <consortium name="Ensembl"/>
        </authorList>
    </citation>
    <scope>IDENTIFICATION</scope>
</reference>
<dbReference type="AlphaFoldDB" id="A0A672YQQ5"/>
<accession>A0A672YQQ5</accession>
<evidence type="ECO:0000313" key="3">
    <source>
        <dbReference type="Proteomes" id="UP000472271"/>
    </source>
</evidence>
<reference evidence="2" key="2">
    <citation type="submission" date="2025-08" db="UniProtKB">
        <authorList>
            <consortium name="Ensembl"/>
        </authorList>
    </citation>
    <scope>IDENTIFICATION</scope>
</reference>
<reference evidence="2" key="1">
    <citation type="submission" date="2019-06" db="EMBL/GenBank/DDBJ databases">
        <authorList>
            <consortium name="Wellcome Sanger Institute Data Sharing"/>
        </authorList>
    </citation>
    <scope>NUCLEOTIDE SEQUENCE [LARGE SCALE GENOMIC DNA]</scope>
</reference>
<name>A0A672YQQ5_9TELE</name>
<organism evidence="2 3">
    <name type="scientific">Sphaeramia orbicularis</name>
    <name type="common">orbiculate cardinalfish</name>
    <dbReference type="NCBI Taxonomy" id="375764"/>
    <lineage>
        <taxon>Eukaryota</taxon>
        <taxon>Metazoa</taxon>
        <taxon>Chordata</taxon>
        <taxon>Craniata</taxon>
        <taxon>Vertebrata</taxon>
        <taxon>Euteleostomi</taxon>
        <taxon>Actinopterygii</taxon>
        <taxon>Neopterygii</taxon>
        <taxon>Teleostei</taxon>
        <taxon>Neoteleostei</taxon>
        <taxon>Acanthomorphata</taxon>
        <taxon>Gobiaria</taxon>
        <taxon>Kurtiformes</taxon>
        <taxon>Apogonoidei</taxon>
        <taxon>Apogonidae</taxon>
        <taxon>Apogoninae</taxon>
        <taxon>Sphaeramia</taxon>
    </lineage>
</organism>
<dbReference type="InterPro" id="IPR029681">
    <property type="entry name" value="CCDC157"/>
</dbReference>
<evidence type="ECO:0000313" key="2">
    <source>
        <dbReference type="Ensembl" id="ENSSORP00005006857.1"/>
    </source>
</evidence>
<dbReference type="Ensembl" id="ENSSORT00005007119.1">
    <property type="protein sequence ID" value="ENSSORP00005006857.1"/>
    <property type="gene ID" value="ENSSORG00005003977.1"/>
</dbReference>
<dbReference type="PANTHER" id="PTHR43696">
    <property type="entry name" value="COILED-COIL DOMAIN-CONTAINING PROTEIN 157"/>
    <property type="match status" value="1"/>
</dbReference>
<dbReference type="Proteomes" id="UP000472271">
    <property type="component" value="Chromosome 9"/>
</dbReference>
<keyword evidence="3" id="KW-1185">Reference proteome</keyword>
<protein>
    <recommendedName>
        <fullName evidence="4">Coiled-coil domain containing 157</fullName>
    </recommendedName>
</protein>
<evidence type="ECO:0000256" key="1">
    <source>
        <dbReference type="SAM" id="MobiDB-lite"/>
    </source>
</evidence>
<sequence length="238" mass="27086">CLPLYSHSQWPCRKRWNWSMQAKQKSLLERVDALDEECEELQRQLGEKEERQTELHNQLQQMSEEKEQQQAKLTQQQEKQTLETRIAELKNNVAELKEHVHACKDRERLLVAFPELSPLSQAQPQSTGNVILDMEQQLQANCLRIQVLEQENTALQSSLVKLKERAQYDASKVGHVIEIGLESAGSKDSVSTATSPSSIQIHLKTLHLSTGSAAAKGRTKAHTSSFLFHSRGLNQRKK</sequence>
<dbReference type="PANTHER" id="PTHR43696:SF9">
    <property type="entry name" value="COILED-COIL DOMAIN-CONTAINING PROTEIN 157"/>
    <property type="match status" value="1"/>
</dbReference>
<feature type="region of interest" description="Disordered" evidence="1">
    <location>
        <begin position="45"/>
        <end position="72"/>
    </location>
</feature>
<evidence type="ECO:0008006" key="4">
    <source>
        <dbReference type="Google" id="ProtNLM"/>
    </source>
</evidence>
<proteinExistence type="predicted"/>
<feature type="compositionally biased region" description="Basic and acidic residues" evidence="1">
    <location>
        <begin position="45"/>
        <end position="54"/>
    </location>
</feature>